<evidence type="ECO:0000313" key="2">
    <source>
        <dbReference type="Proteomes" id="UP001363622"/>
    </source>
</evidence>
<evidence type="ECO:0000313" key="1">
    <source>
        <dbReference type="EMBL" id="KAK7521515.1"/>
    </source>
</evidence>
<reference evidence="1 2" key="1">
    <citation type="submission" date="2024-04" db="EMBL/GenBank/DDBJ databases">
        <title>Phyllosticta paracitricarpa is synonymous to the EU quarantine fungus P. citricarpa based on phylogenomic analyses.</title>
        <authorList>
            <consortium name="Lawrence Berkeley National Laboratory"/>
            <person name="Van Ingen-Buijs V.A."/>
            <person name="Van Westerhoven A.C."/>
            <person name="Haridas S."/>
            <person name="Skiadas P."/>
            <person name="Martin F."/>
            <person name="Groenewald J.Z."/>
            <person name="Crous P.W."/>
            <person name="Seidl M.F."/>
        </authorList>
    </citation>
    <scope>NUCLEOTIDE SEQUENCE [LARGE SCALE GENOMIC DNA]</scope>
    <source>
        <strain evidence="1 2">CBS 123371</strain>
    </source>
</reference>
<name>A0ABR1KV30_9PEZI</name>
<proteinExistence type="predicted"/>
<dbReference type="EMBL" id="JBBPHU010000002">
    <property type="protein sequence ID" value="KAK7521515.1"/>
    <property type="molecule type" value="Genomic_DNA"/>
</dbReference>
<comment type="caution">
    <text evidence="1">The sequence shown here is derived from an EMBL/GenBank/DDBJ whole genome shotgun (WGS) entry which is preliminary data.</text>
</comment>
<gene>
    <name evidence="1" type="ORF">IWZ03DRAFT_96144</name>
</gene>
<keyword evidence="2" id="KW-1185">Reference proteome</keyword>
<sequence>MLASPRRPQLRVSSTPSCHIILPLMRPTPRACRAAAHSIVPRNPQALWITDEVLADALHRYTQLSDVAKRSGSKRFGSNVPGPLEARKRLAGRRMGGLSSAVGPPNALPDFGALFGGPSVGRMPIEKSWRWEPPRPVAHQSLTPPDECPTPAPTFEIPDLQFAEYDPVEHFRERLQSVKRPNNAYTLMKKYDIEPEDRVAFSQVACDHFIARITADRRDGHKNLFNFVLDNPHDVIEAGNVKRVVQHLAGTGFFKSHNLDDFVSDFLPSACRREKISASDLSEVLELLPSVCHNSFKHDEFEAKSWLFKAYWKIWRVLGMKEDMPWKSLNIDTLRKVAECIMSLPDALPTSFRQYQDRNVDTTFLPFRLHLYTSAWPVTLSRSERQSPHYILASWARQLVGLEPSKFSNLNGLNWQILTSVIDYLPTIKAQWAMTAATRQLFDDRVDQQCSEFLPAWISCLSRSRHCCTPNIPSYRLDVFEMVPALAVRMDPVVAAQHLDNADPVNLARGWLRAWLPLYAGEFGVSSRWDAQHAKLKVAFEEGVRMLNKLHGYDDTRMFELIFRLFAEFRIPCQNAVEHAMRLLLAKHGPDEIFRLLQRLQTRDIFLQNPTFLAPIIESLAEYRPMRAYEIYKKTPGMWVSLCPNLPLTLIAQGALKREEFFALVNRWPKVRKDDLSEEEIAAKKNELALLRSEMVHFAAFAWADADILPTRVRLRNVWWCWRYLLDMKLPLSPLLSKAFVRSAITAPLQRRQWVSRKKMTWVFEKFVRPLEGEWVERELGVLVHAWRGDLIEEARRRWDAAGLFDRYGPSTVEMVRRAGLFEHDFPRRNLVRRKYVRPGRNAAERFPRLWSDRTYSVLPARDLLRWSRTPVVGCSRSCAAGPNGYPVMLLNGRWRTWFKSAMKRWRQRKEQRRALRATKKNVRTLLKSGEVANSKKSTQLKNLKRDIDMVRRRKTEKSMTMAKLSPWERARLETGKTTKGKPIPIAPKPGTSLVRKVNTEGRYLVPQTRRWKR</sequence>
<organism evidence="1 2">
    <name type="scientific">Phyllosticta citriasiana</name>
    <dbReference type="NCBI Taxonomy" id="595635"/>
    <lineage>
        <taxon>Eukaryota</taxon>
        <taxon>Fungi</taxon>
        <taxon>Dikarya</taxon>
        <taxon>Ascomycota</taxon>
        <taxon>Pezizomycotina</taxon>
        <taxon>Dothideomycetes</taxon>
        <taxon>Dothideomycetes incertae sedis</taxon>
        <taxon>Botryosphaeriales</taxon>
        <taxon>Phyllostictaceae</taxon>
        <taxon>Phyllosticta</taxon>
    </lineage>
</organism>
<dbReference type="Proteomes" id="UP001363622">
    <property type="component" value="Unassembled WGS sequence"/>
</dbReference>
<accession>A0ABR1KV30</accession>
<protein>
    <submittedName>
        <fullName evidence="1">Uncharacterized protein</fullName>
    </submittedName>
</protein>